<feature type="compositionally biased region" description="Low complexity" evidence="1">
    <location>
        <begin position="97"/>
        <end position="129"/>
    </location>
</feature>
<protein>
    <submittedName>
        <fullName evidence="2">Uncharacterized protein</fullName>
    </submittedName>
</protein>
<feature type="compositionally biased region" description="Gly residues" evidence="1">
    <location>
        <begin position="369"/>
        <end position="379"/>
    </location>
</feature>
<name>M2R8D6_CERS8</name>
<feature type="compositionally biased region" description="Low complexity" evidence="1">
    <location>
        <begin position="538"/>
        <end position="558"/>
    </location>
</feature>
<feature type="compositionally biased region" description="Basic and acidic residues" evidence="1">
    <location>
        <begin position="419"/>
        <end position="439"/>
    </location>
</feature>
<organism evidence="2 3">
    <name type="scientific">Ceriporiopsis subvermispora (strain B)</name>
    <name type="common">White-rot fungus</name>
    <name type="synonym">Gelatoporia subvermispora</name>
    <dbReference type="NCBI Taxonomy" id="914234"/>
    <lineage>
        <taxon>Eukaryota</taxon>
        <taxon>Fungi</taxon>
        <taxon>Dikarya</taxon>
        <taxon>Basidiomycota</taxon>
        <taxon>Agaricomycotina</taxon>
        <taxon>Agaricomycetes</taxon>
        <taxon>Polyporales</taxon>
        <taxon>Gelatoporiaceae</taxon>
        <taxon>Gelatoporia</taxon>
    </lineage>
</organism>
<feature type="compositionally biased region" description="Pro residues" evidence="1">
    <location>
        <begin position="297"/>
        <end position="307"/>
    </location>
</feature>
<evidence type="ECO:0000313" key="3">
    <source>
        <dbReference type="Proteomes" id="UP000016930"/>
    </source>
</evidence>
<feature type="compositionally biased region" description="Low complexity" evidence="1">
    <location>
        <begin position="282"/>
        <end position="296"/>
    </location>
</feature>
<feature type="compositionally biased region" description="Acidic residues" evidence="1">
    <location>
        <begin position="479"/>
        <end position="492"/>
    </location>
</feature>
<evidence type="ECO:0000256" key="1">
    <source>
        <dbReference type="SAM" id="MobiDB-lite"/>
    </source>
</evidence>
<feature type="region of interest" description="Disordered" evidence="1">
    <location>
        <begin position="15"/>
        <end position="73"/>
    </location>
</feature>
<feature type="region of interest" description="Disordered" evidence="1">
    <location>
        <begin position="95"/>
        <end position="133"/>
    </location>
</feature>
<dbReference type="EMBL" id="KB445801">
    <property type="protein sequence ID" value="EMD34936.1"/>
    <property type="molecule type" value="Genomic_DNA"/>
</dbReference>
<evidence type="ECO:0000313" key="2">
    <source>
        <dbReference type="EMBL" id="EMD34936.1"/>
    </source>
</evidence>
<dbReference type="HOGENOM" id="CLU_008090_0_0_1"/>
<feature type="compositionally biased region" description="Basic and acidic residues" evidence="1">
    <location>
        <begin position="381"/>
        <end position="391"/>
    </location>
</feature>
<keyword evidence="3" id="KW-1185">Reference proteome</keyword>
<reference evidence="2 3" key="1">
    <citation type="journal article" date="2012" name="Proc. Natl. Acad. Sci. U.S.A.">
        <title>Comparative genomics of Ceriporiopsis subvermispora and Phanerochaete chrysosporium provide insight into selective ligninolysis.</title>
        <authorList>
            <person name="Fernandez-Fueyo E."/>
            <person name="Ruiz-Duenas F.J."/>
            <person name="Ferreira P."/>
            <person name="Floudas D."/>
            <person name="Hibbett D.S."/>
            <person name="Canessa P."/>
            <person name="Larrondo L.F."/>
            <person name="James T.Y."/>
            <person name="Seelenfreund D."/>
            <person name="Lobos S."/>
            <person name="Polanco R."/>
            <person name="Tello M."/>
            <person name="Honda Y."/>
            <person name="Watanabe T."/>
            <person name="Watanabe T."/>
            <person name="Ryu J.S."/>
            <person name="Kubicek C.P."/>
            <person name="Schmoll M."/>
            <person name="Gaskell J."/>
            <person name="Hammel K.E."/>
            <person name="St John F.J."/>
            <person name="Vanden Wymelenberg A."/>
            <person name="Sabat G."/>
            <person name="Splinter BonDurant S."/>
            <person name="Syed K."/>
            <person name="Yadav J.S."/>
            <person name="Doddapaneni H."/>
            <person name="Subramanian V."/>
            <person name="Lavin J.L."/>
            <person name="Oguiza J.A."/>
            <person name="Perez G."/>
            <person name="Pisabarro A.G."/>
            <person name="Ramirez L."/>
            <person name="Santoyo F."/>
            <person name="Master E."/>
            <person name="Coutinho P.M."/>
            <person name="Henrissat B."/>
            <person name="Lombard V."/>
            <person name="Magnuson J.K."/>
            <person name="Kuees U."/>
            <person name="Hori C."/>
            <person name="Igarashi K."/>
            <person name="Samejima M."/>
            <person name="Held B.W."/>
            <person name="Barry K.W."/>
            <person name="LaButti K.M."/>
            <person name="Lapidus A."/>
            <person name="Lindquist E.A."/>
            <person name="Lucas S.M."/>
            <person name="Riley R."/>
            <person name="Salamov A.A."/>
            <person name="Hoffmeister D."/>
            <person name="Schwenk D."/>
            <person name="Hadar Y."/>
            <person name="Yarden O."/>
            <person name="de Vries R.P."/>
            <person name="Wiebenga A."/>
            <person name="Stenlid J."/>
            <person name="Eastwood D."/>
            <person name="Grigoriev I.V."/>
            <person name="Berka R.M."/>
            <person name="Blanchette R.A."/>
            <person name="Kersten P."/>
            <person name="Martinez A.T."/>
            <person name="Vicuna R."/>
            <person name="Cullen D."/>
        </authorList>
    </citation>
    <scope>NUCLEOTIDE SEQUENCE [LARGE SCALE GENOMIC DNA]</scope>
    <source>
        <strain evidence="2 3">B</strain>
    </source>
</reference>
<gene>
    <name evidence="2" type="ORF">CERSUDRAFT_116458</name>
</gene>
<dbReference type="AlphaFoldDB" id="M2R8D6"/>
<accession>M2R8D6</accession>
<sequence>MFSSLSSFLPAALHSPGDKSAFPGTPSARPTLPHQETTPNLHEQQEQQLINETQNTMPADEQAQRKKKERTHESFIVVRPPPAKTNHPLNLQVQLVPPSNARPSSSRRSIDSTSSPDPLGPSDTALSRSSSRRSDTSLYSAYSTYSGASAVSVGSTTSTASTASGSTTHTRRMIIPLYNLQAHNVMTNVLVDAGTDAKVAKYVKRGLEVIGLAVLEPIELWGVPYAEVEARPASDDFSPAHMQSPGSSAQSLMSDTMPEPAATPERGQRKFLGRLFKRKDASATPTSASPTTSRTPHAPPTPIPVPMPIPELVVPEPAPAGQTQVAQQPVLGIQATLRAERFPPKGRATQYVWVVRRWLKGEGESGSVAGKGSGLGRAGRGMREGVREVVGGRKGGLESMVEVRFEWVRGRSSRKKPGRERARGSRSRARGDSRERERSVSPSVPSVTTNTAEDGEEEDERAARRASSSTGTGRGRSEYDDEGADSDPEDSETPWTCTLVVRRLAPQGRPHSSIGFPGQPALSPVPAHAKSTSTHARPSSSHAPLSPSPPSASTSSSPQTLRIKVAAVVPTPHHPKVVSLLKVPFPLPDVEIPRVRARRRIITPMGVARPAADDEVPPPPPLESASSENGKTNSASRIWGALSGGSEGLPPGQSDLVLTAEEIKDVVSATGLWLVVREGFGGVGRERRRGDGWKLRG</sequence>
<feature type="region of interest" description="Disordered" evidence="1">
    <location>
        <begin position="411"/>
        <end position="493"/>
    </location>
</feature>
<feature type="region of interest" description="Disordered" evidence="1">
    <location>
        <begin position="508"/>
        <end position="559"/>
    </location>
</feature>
<feature type="compositionally biased region" description="Polar residues" evidence="1">
    <location>
        <begin position="244"/>
        <end position="254"/>
    </location>
</feature>
<dbReference type="Proteomes" id="UP000016930">
    <property type="component" value="Unassembled WGS sequence"/>
</dbReference>
<dbReference type="OrthoDB" id="2590746at2759"/>
<feature type="region of interest" description="Disordered" evidence="1">
    <location>
        <begin position="235"/>
        <end position="307"/>
    </location>
</feature>
<feature type="compositionally biased region" description="Polar residues" evidence="1">
    <location>
        <begin position="34"/>
        <end position="57"/>
    </location>
</feature>
<feature type="region of interest" description="Disordered" evidence="1">
    <location>
        <begin position="363"/>
        <end position="391"/>
    </location>
</feature>
<proteinExistence type="predicted"/>
<feature type="region of interest" description="Disordered" evidence="1">
    <location>
        <begin position="609"/>
        <end position="650"/>
    </location>
</feature>